<comment type="subcellular location">
    <subcellularLocation>
        <location evidence="1">Nucleus</location>
    </subcellularLocation>
</comment>
<protein>
    <recommendedName>
        <fullName evidence="9">Acriflavine sensitivity control protein acr-2</fullName>
    </recommendedName>
</protein>
<evidence type="ECO:0000256" key="6">
    <source>
        <dbReference type="ARBA" id="ARBA00023242"/>
    </source>
</evidence>
<evidence type="ECO:0008006" key="9">
    <source>
        <dbReference type="Google" id="ProtNLM"/>
    </source>
</evidence>
<dbReference type="PANTHER" id="PTHR37534:SF46">
    <property type="entry name" value="ZN(II)2CYS6 TRANSCRIPTION FACTOR (EUROFUNG)"/>
    <property type="match status" value="1"/>
</dbReference>
<dbReference type="EMBL" id="JBAWTH010000055">
    <property type="protein sequence ID" value="KAL2281744.1"/>
    <property type="molecule type" value="Genomic_DNA"/>
</dbReference>
<dbReference type="Pfam" id="PF11951">
    <property type="entry name" value="Fungal_trans_2"/>
    <property type="match status" value="1"/>
</dbReference>
<sequence>MARLPLPTTSTALAVEAPFNHYLQSKGQCLKLISAALAKDRTTQGDKAILIAVVLLTILDIFESGSGTWSLHLEGAKTLVGAGVMAGVSEWDSSARKLLQEAAIFQTFGSSLGKPGALTSASTLPAVWASGSSRITPIGCPVDILSAIEIFASQRRFESIFAAPTINIQVLEDALRLIRSYDIPAWAEHTTRSDPAVPCEDLLHLGMIWKLAADIYACRVLCSSTESATVAFEPPSVHTLRAEYSFLERTHNEVMRCLIWPTFVTGAASTSPDDRAWVLRTLERIWNLGHCANTNNAIQVLGVLWERHDHAQPLEDDHGGWNWIGELSQLKGSWLFV</sequence>
<organism evidence="7 8">
    <name type="scientific">Diaporthe vaccinii</name>
    <dbReference type="NCBI Taxonomy" id="105482"/>
    <lineage>
        <taxon>Eukaryota</taxon>
        <taxon>Fungi</taxon>
        <taxon>Dikarya</taxon>
        <taxon>Ascomycota</taxon>
        <taxon>Pezizomycotina</taxon>
        <taxon>Sordariomycetes</taxon>
        <taxon>Sordariomycetidae</taxon>
        <taxon>Diaporthales</taxon>
        <taxon>Diaporthaceae</taxon>
        <taxon>Diaporthe</taxon>
        <taxon>Diaporthe eres species complex</taxon>
    </lineage>
</organism>
<evidence type="ECO:0000256" key="2">
    <source>
        <dbReference type="ARBA" id="ARBA00022833"/>
    </source>
</evidence>
<name>A0ABR4EH26_9PEZI</name>
<evidence type="ECO:0000313" key="8">
    <source>
        <dbReference type="Proteomes" id="UP001600888"/>
    </source>
</evidence>
<dbReference type="PANTHER" id="PTHR37534">
    <property type="entry name" value="TRANSCRIPTIONAL ACTIVATOR PROTEIN UGA3"/>
    <property type="match status" value="1"/>
</dbReference>
<proteinExistence type="predicted"/>
<evidence type="ECO:0000256" key="1">
    <source>
        <dbReference type="ARBA" id="ARBA00004123"/>
    </source>
</evidence>
<evidence type="ECO:0000256" key="3">
    <source>
        <dbReference type="ARBA" id="ARBA00023015"/>
    </source>
</evidence>
<comment type="caution">
    <text evidence="7">The sequence shown here is derived from an EMBL/GenBank/DDBJ whole genome shotgun (WGS) entry which is preliminary data.</text>
</comment>
<evidence type="ECO:0000313" key="7">
    <source>
        <dbReference type="EMBL" id="KAL2281744.1"/>
    </source>
</evidence>
<evidence type="ECO:0000256" key="4">
    <source>
        <dbReference type="ARBA" id="ARBA00023125"/>
    </source>
</evidence>
<keyword evidence="4" id="KW-0238">DNA-binding</keyword>
<dbReference type="InterPro" id="IPR021858">
    <property type="entry name" value="Fun_TF"/>
</dbReference>
<keyword evidence="8" id="KW-1185">Reference proteome</keyword>
<reference evidence="7 8" key="1">
    <citation type="submission" date="2024-03" db="EMBL/GenBank/DDBJ databases">
        <title>A high-quality draft genome sequence of Diaporthe vaccinii, a causative agent of upright dieback and viscid rot disease in cranberry plants.</title>
        <authorList>
            <person name="Sarrasin M."/>
            <person name="Lang B.F."/>
            <person name="Burger G."/>
        </authorList>
    </citation>
    <scope>NUCLEOTIDE SEQUENCE [LARGE SCALE GENOMIC DNA]</scope>
    <source>
        <strain evidence="7 8">IS7</strain>
    </source>
</reference>
<keyword evidence="2" id="KW-0862">Zinc</keyword>
<gene>
    <name evidence="7" type="ORF">FJTKL_11420</name>
</gene>
<dbReference type="Proteomes" id="UP001600888">
    <property type="component" value="Unassembled WGS sequence"/>
</dbReference>
<accession>A0ABR4EH26</accession>
<keyword evidence="6" id="KW-0539">Nucleus</keyword>
<keyword evidence="5" id="KW-0804">Transcription</keyword>
<keyword evidence="3" id="KW-0805">Transcription regulation</keyword>
<evidence type="ECO:0000256" key="5">
    <source>
        <dbReference type="ARBA" id="ARBA00023163"/>
    </source>
</evidence>